<dbReference type="Pfam" id="PF12796">
    <property type="entry name" value="Ank_2"/>
    <property type="match status" value="1"/>
</dbReference>
<dbReference type="SUPFAM" id="SSF48403">
    <property type="entry name" value="Ankyrin repeat"/>
    <property type="match status" value="1"/>
</dbReference>
<feature type="region of interest" description="Disordered" evidence="1">
    <location>
        <begin position="1"/>
        <end position="26"/>
    </location>
</feature>
<evidence type="ECO:0000259" key="4">
    <source>
        <dbReference type="Pfam" id="PF13976"/>
    </source>
</evidence>
<dbReference type="SUPFAM" id="SSF56672">
    <property type="entry name" value="DNA/RNA polymerases"/>
    <property type="match status" value="1"/>
</dbReference>
<name>A0A438CCN9_VITVI</name>
<dbReference type="AlphaFoldDB" id="A0A438CCN9"/>
<keyword evidence="2" id="KW-0472">Membrane</keyword>
<dbReference type="SMART" id="SM00248">
    <property type="entry name" value="ANK"/>
    <property type="match status" value="4"/>
</dbReference>
<gene>
    <name evidence="6" type="primary">RE1_3224</name>
    <name evidence="6" type="ORF">CK203_111421</name>
</gene>
<feature type="domain" description="GAG-pre-integrase" evidence="4">
    <location>
        <begin position="159"/>
        <end position="208"/>
    </location>
</feature>
<feature type="domain" description="Retrotransposon Copia-like N-terminal" evidence="5">
    <location>
        <begin position="27"/>
        <end position="62"/>
    </location>
</feature>
<keyword evidence="2" id="KW-1133">Transmembrane helix</keyword>
<dbReference type="PANTHER" id="PTHR24121">
    <property type="entry name" value="NO MECHANORECEPTOR POTENTIAL C, ISOFORM D-RELATED"/>
    <property type="match status" value="1"/>
</dbReference>
<dbReference type="Pfam" id="PF07727">
    <property type="entry name" value="RVT_2"/>
    <property type="match status" value="1"/>
</dbReference>
<dbReference type="PANTHER" id="PTHR24121:SF22">
    <property type="entry name" value="PROTEIN ACCELERATED CELL DEATH 6-LIKE"/>
    <property type="match status" value="1"/>
</dbReference>
<comment type="caution">
    <text evidence="6">The sequence shown here is derived from an EMBL/GenBank/DDBJ whole genome shotgun (WGS) entry which is preliminary data.</text>
</comment>
<evidence type="ECO:0000259" key="3">
    <source>
        <dbReference type="Pfam" id="PF07727"/>
    </source>
</evidence>
<dbReference type="InterPro" id="IPR025724">
    <property type="entry name" value="GAG-pre-integrase_dom"/>
</dbReference>
<sequence length="958" mass="107957">MHPSSSNSFNQPPINPSDDSSSPYYLHPSDNPGALLVSEIFNGENYVAWSRSIVIALTVKNKESNQQNYQPQSFKDKPKKSALHNTHCGYNGHTVDKCFQLHGYPPSWNGPKGKRNMASAHAAITTPEFNPILPIKIMSNQLLTLSPPLTFLFNYAPLALSSIHKHLDIWHCRLGHVSSSRFHSLKQIDSAITLDHTNVCDICPSAKQRRLPLSVSQNSPSTISFFNSYHNVGSAPPPNNSPFFSEPPTLLESNSPTFPSPSHLDSTSDSTDLEVFKVKYKADGTIERHKARFVAKGYTQQEDLNFFDNFSPVAKITPIRLLLAVAAVKQWHLHQLDVNNAFLHGDLHEEVYMELPPRLAVQGEQKVCRLLKSLYGLKQASRQWYAKLSQTLLSYGFVQGNSNCSLFIKKFESSFMALLVYVDDVLLASDSILEIEKLKTFLDAKFTIKDLGPLKYFLGLEVARSKPVVFPMESTLKLSANDTNFYEDPSGYRRLIGRLLYLTLTRPDLAYFVQVLSQFLAKPAVSHHQAAIRVLRYLKARPGQDSSDSQQRTYHANRSRQKEYIILAFHTKLEKGLNGKSQIVKKMKLRIKVRDWDFPINKELGADSNMADMEGQMLARMSISADVEMARKNQTINQTNRSAPSTHGLHAPAQETLENFIHLAFLVYRKTEENEKMLHQGSGSAPPTQGVDAPADEDEDVEEGLMDSRVYMQATQGHVGDFIRILHSVSSEKELQSIILCQVSHRNNTCLHIAVSFGHHEVAKHIVGLCPDLIKKTNSKGDTALHIAARKKDLSFVKFAMDSCPSGSGASRDVEQAEHSLLRIVNKEGNTVLHEALINRCKQEEVVEILIKADPQVAYYPNKEGKSPLYLAAEAHYFHVVEAIVKFKVEEHMNINRDREAKPAVHGAILGKNKGMTCPFLNLHLILLLFFFFFFKLKKHHYNDLEKEMIQARHFMAL</sequence>
<dbReference type="InterPro" id="IPR036770">
    <property type="entry name" value="Ankyrin_rpt-contain_sf"/>
</dbReference>
<dbReference type="FunFam" id="1.25.40.20:FF:000755">
    <property type="entry name" value="Protein accellerated cell death 6"/>
    <property type="match status" value="1"/>
</dbReference>
<dbReference type="Pfam" id="PF13976">
    <property type="entry name" value="gag_pre-integrs"/>
    <property type="match status" value="1"/>
</dbReference>
<keyword evidence="2" id="KW-0812">Transmembrane</keyword>
<feature type="transmembrane region" description="Helical" evidence="2">
    <location>
        <begin position="920"/>
        <end position="937"/>
    </location>
</feature>
<reference evidence="6 7" key="1">
    <citation type="journal article" date="2018" name="PLoS Genet.">
        <title>Population sequencing reveals clonal diversity and ancestral inbreeding in the grapevine cultivar Chardonnay.</title>
        <authorList>
            <person name="Roach M.J."/>
            <person name="Johnson D.L."/>
            <person name="Bohlmann J."/>
            <person name="van Vuuren H.J."/>
            <person name="Jones S.J."/>
            <person name="Pretorius I.S."/>
            <person name="Schmidt S.A."/>
            <person name="Borneman A.R."/>
        </authorList>
    </citation>
    <scope>NUCLEOTIDE SEQUENCE [LARGE SCALE GENOMIC DNA]</scope>
    <source>
        <strain evidence="7">cv. Chardonnay</strain>
        <tissue evidence="6">Leaf</tissue>
    </source>
</reference>
<proteinExistence type="predicted"/>
<feature type="domain" description="Reverse transcriptase Ty1/copia-type" evidence="3">
    <location>
        <begin position="275"/>
        <end position="464"/>
    </location>
</feature>
<evidence type="ECO:0000256" key="2">
    <source>
        <dbReference type="SAM" id="Phobius"/>
    </source>
</evidence>
<feature type="compositionally biased region" description="Low complexity" evidence="1">
    <location>
        <begin position="16"/>
        <end position="26"/>
    </location>
</feature>
<accession>A0A438CCN9</accession>
<evidence type="ECO:0000259" key="5">
    <source>
        <dbReference type="Pfam" id="PF14244"/>
    </source>
</evidence>
<protein>
    <submittedName>
        <fullName evidence="6">Retrovirus-related Pol polyprotein from transposon RE1</fullName>
    </submittedName>
</protein>
<evidence type="ECO:0000313" key="6">
    <source>
        <dbReference type="EMBL" id="RVW21012.1"/>
    </source>
</evidence>
<evidence type="ECO:0000313" key="7">
    <source>
        <dbReference type="Proteomes" id="UP000288805"/>
    </source>
</evidence>
<organism evidence="6 7">
    <name type="scientific">Vitis vinifera</name>
    <name type="common">Grape</name>
    <dbReference type="NCBI Taxonomy" id="29760"/>
    <lineage>
        <taxon>Eukaryota</taxon>
        <taxon>Viridiplantae</taxon>
        <taxon>Streptophyta</taxon>
        <taxon>Embryophyta</taxon>
        <taxon>Tracheophyta</taxon>
        <taxon>Spermatophyta</taxon>
        <taxon>Magnoliopsida</taxon>
        <taxon>eudicotyledons</taxon>
        <taxon>Gunneridae</taxon>
        <taxon>Pentapetalae</taxon>
        <taxon>rosids</taxon>
        <taxon>Vitales</taxon>
        <taxon>Vitaceae</taxon>
        <taxon>Viteae</taxon>
        <taxon>Vitis</taxon>
    </lineage>
</organism>
<feature type="region of interest" description="Disordered" evidence="1">
    <location>
        <begin position="677"/>
        <end position="699"/>
    </location>
</feature>
<dbReference type="InterPro" id="IPR002110">
    <property type="entry name" value="Ankyrin_rpt"/>
</dbReference>
<dbReference type="InterPro" id="IPR029472">
    <property type="entry name" value="Copia-like_N"/>
</dbReference>
<dbReference type="InterPro" id="IPR013103">
    <property type="entry name" value="RVT_2"/>
</dbReference>
<dbReference type="EMBL" id="QGNW01002320">
    <property type="protein sequence ID" value="RVW21012.1"/>
    <property type="molecule type" value="Genomic_DNA"/>
</dbReference>
<dbReference type="InterPro" id="IPR043502">
    <property type="entry name" value="DNA/RNA_pol_sf"/>
</dbReference>
<feature type="compositionally biased region" description="Polar residues" evidence="1">
    <location>
        <begin position="1"/>
        <end position="11"/>
    </location>
</feature>
<evidence type="ECO:0000256" key="1">
    <source>
        <dbReference type="SAM" id="MobiDB-lite"/>
    </source>
</evidence>
<dbReference type="Gene3D" id="1.25.40.20">
    <property type="entry name" value="Ankyrin repeat-containing domain"/>
    <property type="match status" value="1"/>
</dbReference>
<dbReference type="Proteomes" id="UP000288805">
    <property type="component" value="Unassembled WGS sequence"/>
</dbReference>
<dbReference type="Pfam" id="PF14244">
    <property type="entry name" value="Retrotran_gag_3"/>
    <property type="match status" value="1"/>
</dbReference>